<dbReference type="KEGG" id="vg:16797017"/>
<organism evidence="1 2">
    <name type="scientific">Cellulophaga phage phi10:1</name>
    <dbReference type="NCBI Taxonomy" id="1327981"/>
    <lineage>
        <taxon>Viruses</taxon>
        <taxon>Duplodnaviria</taxon>
        <taxon>Heunggongvirae</taxon>
        <taxon>Uroviricota</taxon>
        <taxon>Caudoviricetes</taxon>
        <taxon>Assiduviridae</taxon>
        <taxon>Cebadecemvirus</taxon>
        <taxon>Cebadecemvirus phi10una</taxon>
    </lineage>
</organism>
<evidence type="ECO:0000313" key="2">
    <source>
        <dbReference type="Proteomes" id="UP000014711"/>
    </source>
</evidence>
<evidence type="ECO:0000313" key="1">
    <source>
        <dbReference type="EMBL" id="AGO48381.1"/>
    </source>
</evidence>
<reference evidence="2" key="2">
    <citation type="submission" date="2013-03" db="EMBL/GenBank/DDBJ databases">
        <title>The Cellulophaga phages: a novel, diverse, and globally ubiquitous model system.</title>
        <authorList>
            <person name="Holmfeldt K."/>
            <person name="Solonenko N."/>
            <person name="Shah M."/>
            <person name="Corrier K."/>
            <person name="Riemann L."/>
            <person name="VerBerkmoes N.C."/>
            <person name="Sullivan M.B."/>
        </authorList>
    </citation>
    <scope>NUCLEOTIDE SEQUENCE [LARGE SCALE GENOMIC DNA]</scope>
</reference>
<sequence>MDLELWSGNKLIIKPSELEGFILSEYGIGCNVLIIDGNPTIKTNNHFALFTLIGKIRRNFDFTVHHKKDKNEFIIIINGM</sequence>
<dbReference type="Proteomes" id="UP000014711">
    <property type="component" value="Segment"/>
</dbReference>
<gene>
    <name evidence="1" type="ORF">Phi10:1_gp040</name>
</gene>
<dbReference type="GeneID" id="16797017"/>
<name>R9ZZ43_9CAUD</name>
<reference evidence="1 2" key="1">
    <citation type="journal article" date="2013" name="Proc. Natl. Acad. Sci. U.S.A.">
        <title>Twelve previously unknown phage genera are ubiquitous in global oceans.</title>
        <authorList>
            <person name="Holmfeldt K."/>
            <person name="Solonenko N."/>
            <person name="Shah M."/>
            <person name="Corrier K."/>
            <person name="Riemann L."/>
            <person name="Verberkmoes N.C."/>
            <person name="Sullivan M.B."/>
        </authorList>
    </citation>
    <scope>NUCLEOTIDE SEQUENCE [LARGE SCALE GENOMIC DNA]</scope>
    <source>
        <strain evidence="1">Phi10:1</strain>
    </source>
</reference>
<proteinExistence type="predicted"/>
<protein>
    <submittedName>
        <fullName evidence="1">Uncharacterized protein</fullName>
    </submittedName>
</protein>
<keyword evidence="2" id="KW-1185">Reference proteome</keyword>
<dbReference type="RefSeq" id="YP_008241959.1">
    <property type="nucleotide sequence ID" value="NC_021802.1"/>
</dbReference>
<dbReference type="EMBL" id="KC821618">
    <property type="protein sequence ID" value="AGO48381.1"/>
    <property type="molecule type" value="Genomic_DNA"/>
</dbReference>
<accession>R9ZZ43</accession>